<dbReference type="OrthoDB" id="48414at2"/>
<dbReference type="Pfam" id="PF01192">
    <property type="entry name" value="RNA_pol_Rpb6"/>
    <property type="match status" value="1"/>
</dbReference>
<name>F7YU68_9THEM</name>
<evidence type="ECO:0000256" key="1">
    <source>
        <dbReference type="ARBA" id="ARBA00006711"/>
    </source>
</evidence>
<dbReference type="AlphaFoldDB" id="F7YU68"/>
<dbReference type="GO" id="GO:0006351">
    <property type="term" value="P:DNA-templated transcription"/>
    <property type="evidence" value="ECO:0007669"/>
    <property type="project" value="UniProtKB-UniRule"/>
</dbReference>
<keyword evidence="4 10" id="KW-0240">DNA-directed RNA polymerase</keyword>
<sequence length="76" mass="8858">MRDAVLNYDYLSKKIPYKYAVPIAVAKRAEALKEYAKPYVKTNDNNPVSIAFKELQEGYVRIKNEEILRILVPEVR</sequence>
<dbReference type="Proteomes" id="UP000006804">
    <property type="component" value="Chromosome"/>
</dbReference>
<evidence type="ECO:0000256" key="5">
    <source>
        <dbReference type="ARBA" id="ARBA00022679"/>
    </source>
</evidence>
<dbReference type="HAMAP" id="MF_00366">
    <property type="entry name" value="RNApol_bact_RpoZ"/>
    <property type="match status" value="1"/>
</dbReference>
<comment type="subunit">
    <text evidence="10">The RNAP catalytic core consists of 2 alpha, 1 beta, 1 beta' and 1 omega subunit. When a sigma factor is associated with the core the holoenzyme is formed, which can initiate transcription.</text>
</comment>
<comment type="catalytic activity">
    <reaction evidence="9 10">
        <text>RNA(n) + a ribonucleoside 5'-triphosphate = RNA(n+1) + diphosphate</text>
        <dbReference type="Rhea" id="RHEA:21248"/>
        <dbReference type="Rhea" id="RHEA-COMP:14527"/>
        <dbReference type="Rhea" id="RHEA-COMP:17342"/>
        <dbReference type="ChEBI" id="CHEBI:33019"/>
        <dbReference type="ChEBI" id="CHEBI:61557"/>
        <dbReference type="ChEBI" id="CHEBI:140395"/>
        <dbReference type="EC" id="2.7.7.6"/>
    </reaction>
</comment>
<dbReference type="GO" id="GO:0003677">
    <property type="term" value="F:DNA binding"/>
    <property type="evidence" value="ECO:0007669"/>
    <property type="project" value="UniProtKB-UniRule"/>
</dbReference>
<evidence type="ECO:0000256" key="8">
    <source>
        <dbReference type="ARBA" id="ARBA00029924"/>
    </source>
</evidence>
<dbReference type="InterPro" id="IPR003716">
    <property type="entry name" value="DNA-dir_RNA_pol_omega"/>
</dbReference>
<dbReference type="KEGG" id="tta:Theth_0057"/>
<evidence type="ECO:0000256" key="4">
    <source>
        <dbReference type="ARBA" id="ARBA00022478"/>
    </source>
</evidence>
<comment type="similarity">
    <text evidence="1 10">Belongs to the RNA polymerase subunit omega family.</text>
</comment>
<dbReference type="HOGENOM" id="CLU_125406_4_0_0"/>
<proteinExistence type="inferred from homology"/>
<comment type="function">
    <text evidence="10">Promotes RNA polymerase assembly. Latches the N- and C-terminal regions of the beta' subunit thereby facilitating its interaction with the beta and alpha subunits.</text>
</comment>
<gene>
    <name evidence="10" type="primary">rpoZ</name>
    <name evidence="11" type="ORF">Theth_0057</name>
</gene>
<evidence type="ECO:0000256" key="9">
    <source>
        <dbReference type="ARBA" id="ARBA00048552"/>
    </source>
</evidence>
<dbReference type="SMART" id="SM01409">
    <property type="entry name" value="RNA_pol_Rpb6"/>
    <property type="match status" value="1"/>
</dbReference>
<dbReference type="PATRIC" id="fig|688269.3.peg.58"/>
<keyword evidence="7 10" id="KW-0804">Transcription</keyword>
<evidence type="ECO:0000256" key="3">
    <source>
        <dbReference type="ARBA" id="ARBA00013725"/>
    </source>
</evidence>
<dbReference type="RefSeq" id="WP_013931388.1">
    <property type="nucleotide sequence ID" value="NC_015707.1"/>
</dbReference>
<dbReference type="STRING" id="688269.Theth_0057"/>
<evidence type="ECO:0000313" key="11">
    <source>
        <dbReference type="EMBL" id="AEH50164.1"/>
    </source>
</evidence>
<reference evidence="11 12" key="1">
    <citation type="submission" date="2010-11" db="EMBL/GenBank/DDBJ databases">
        <title>The complete genome of Thermotoga thermarum DSM 5069.</title>
        <authorList>
            <consortium name="US DOE Joint Genome Institute (JGI-PGF)"/>
            <person name="Lucas S."/>
            <person name="Copeland A."/>
            <person name="Lapidus A."/>
            <person name="Bruce D."/>
            <person name="Goodwin L."/>
            <person name="Pitluck S."/>
            <person name="Kyrpides N."/>
            <person name="Mavromatis K."/>
            <person name="Ivanova N."/>
            <person name="Zeytun A."/>
            <person name="Brettin T."/>
            <person name="Detter J.C."/>
            <person name="Tapia R."/>
            <person name="Han C."/>
            <person name="Land M."/>
            <person name="Hauser L."/>
            <person name="Markowitz V."/>
            <person name="Cheng J.-F."/>
            <person name="Hugenholtz P."/>
            <person name="Woyke T."/>
            <person name="Wu D."/>
            <person name="Spring S."/>
            <person name="Schroeder M."/>
            <person name="Brambilla E."/>
            <person name="Klenk H.-P."/>
            <person name="Eisen J.A."/>
        </authorList>
    </citation>
    <scope>NUCLEOTIDE SEQUENCE [LARGE SCALE GENOMIC DNA]</scope>
    <source>
        <strain evidence="11 12">DSM 5069</strain>
    </source>
</reference>
<evidence type="ECO:0000256" key="6">
    <source>
        <dbReference type="ARBA" id="ARBA00022695"/>
    </source>
</evidence>
<dbReference type="GO" id="GO:0000428">
    <property type="term" value="C:DNA-directed RNA polymerase complex"/>
    <property type="evidence" value="ECO:0007669"/>
    <property type="project" value="UniProtKB-KW"/>
</dbReference>
<dbReference type="Gene3D" id="3.90.940.10">
    <property type="match status" value="1"/>
</dbReference>
<evidence type="ECO:0000256" key="2">
    <source>
        <dbReference type="ARBA" id="ARBA00012418"/>
    </source>
</evidence>
<dbReference type="EC" id="2.7.7.6" evidence="2 10"/>
<dbReference type="InterPro" id="IPR006110">
    <property type="entry name" value="Pol_omega/Rpo6/RPB6"/>
</dbReference>
<keyword evidence="6 10" id="KW-0548">Nucleotidyltransferase</keyword>
<keyword evidence="5 10" id="KW-0808">Transferase</keyword>
<keyword evidence="12" id="KW-1185">Reference proteome</keyword>
<evidence type="ECO:0000256" key="7">
    <source>
        <dbReference type="ARBA" id="ARBA00023163"/>
    </source>
</evidence>
<evidence type="ECO:0000256" key="10">
    <source>
        <dbReference type="HAMAP-Rule" id="MF_00366"/>
    </source>
</evidence>
<protein>
    <recommendedName>
        <fullName evidence="3 10">DNA-directed RNA polymerase subunit omega</fullName>
        <shortName evidence="10">RNAP omega subunit</shortName>
        <ecNumber evidence="2 10">2.7.7.6</ecNumber>
    </recommendedName>
    <alternativeName>
        <fullName evidence="10">RNA polymerase omega subunit</fullName>
    </alternativeName>
    <alternativeName>
        <fullName evidence="8 10">Transcriptase subunit omega</fullName>
    </alternativeName>
</protein>
<evidence type="ECO:0000313" key="12">
    <source>
        <dbReference type="Proteomes" id="UP000006804"/>
    </source>
</evidence>
<dbReference type="SUPFAM" id="SSF63562">
    <property type="entry name" value="RPB6/omega subunit-like"/>
    <property type="match status" value="1"/>
</dbReference>
<dbReference type="EMBL" id="CP002351">
    <property type="protein sequence ID" value="AEH50164.1"/>
    <property type="molecule type" value="Genomic_DNA"/>
</dbReference>
<accession>F7YU68</accession>
<dbReference type="eggNOG" id="COG1758">
    <property type="taxonomic scope" value="Bacteria"/>
</dbReference>
<organism evidence="11 12">
    <name type="scientific">Pseudothermotoga thermarum DSM 5069</name>
    <dbReference type="NCBI Taxonomy" id="688269"/>
    <lineage>
        <taxon>Bacteria</taxon>
        <taxon>Thermotogati</taxon>
        <taxon>Thermotogota</taxon>
        <taxon>Thermotogae</taxon>
        <taxon>Thermotogales</taxon>
        <taxon>Thermotogaceae</taxon>
        <taxon>Pseudothermotoga</taxon>
    </lineage>
</organism>
<dbReference type="GO" id="GO:0003899">
    <property type="term" value="F:DNA-directed RNA polymerase activity"/>
    <property type="evidence" value="ECO:0007669"/>
    <property type="project" value="UniProtKB-UniRule"/>
</dbReference>
<dbReference type="InterPro" id="IPR036161">
    <property type="entry name" value="RPB6/omega-like_sf"/>
</dbReference>